<name>A0A1M7SEG0_9SPHN</name>
<organism evidence="1 2">
    <name type="scientific">Erythrobacter sanguineus</name>
    <dbReference type="NCBI Taxonomy" id="198312"/>
    <lineage>
        <taxon>Bacteria</taxon>
        <taxon>Pseudomonadati</taxon>
        <taxon>Pseudomonadota</taxon>
        <taxon>Alphaproteobacteria</taxon>
        <taxon>Sphingomonadales</taxon>
        <taxon>Erythrobacteraceae</taxon>
        <taxon>Erythrobacter/Porphyrobacter group</taxon>
        <taxon>Erythrobacter</taxon>
    </lineage>
</organism>
<dbReference type="OrthoDB" id="572467at2"/>
<dbReference type="Proteomes" id="UP000184391">
    <property type="component" value="Unassembled WGS sequence"/>
</dbReference>
<keyword evidence="2" id="KW-1185">Reference proteome</keyword>
<reference evidence="2" key="1">
    <citation type="submission" date="2016-12" db="EMBL/GenBank/DDBJ databases">
        <authorList>
            <person name="Varghese N."/>
            <person name="Submissions S."/>
        </authorList>
    </citation>
    <scope>NUCLEOTIDE SEQUENCE [LARGE SCALE GENOMIC DNA]</scope>
    <source>
        <strain evidence="2">DSM 11032</strain>
    </source>
</reference>
<dbReference type="STRING" id="198312.SAMN02745193_01532"/>
<dbReference type="RefSeq" id="WP_072674079.1">
    <property type="nucleotide sequence ID" value="NZ_FRDF01000008.1"/>
</dbReference>
<gene>
    <name evidence="1" type="ORF">SAMN02745193_01532</name>
</gene>
<evidence type="ECO:0000313" key="2">
    <source>
        <dbReference type="Proteomes" id="UP000184391"/>
    </source>
</evidence>
<accession>A0A1M7SEG0</accession>
<dbReference type="AlphaFoldDB" id="A0A1M7SEG0"/>
<proteinExistence type="predicted"/>
<sequence>MNSPPTRLILVYNADGGLLNAVKDAVWKVVRPTTYPCSLCALTYGWVSMHGRWRRFLARLPQGKVFHHSDDFLLAFPGHAVPLPAILLALGDAPPDVLVSAAELDALPDLAALIALVAARLELPDHP</sequence>
<protein>
    <recommendedName>
        <fullName evidence="3">GTPase</fullName>
    </recommendedName>
</protein>
<evidence type="ECO:0008006" key="3">
    <source>
        <dbReference type="Google" id="ProtNLM"/>
    </source>
</evidence>
<evidence type="ECO:0000313" key="1">
    <source>
        <dbReference type="EMBL" id="SHN56887.1"/>
    </source>
</evidence>
<dbReference type="EMBL" id="FRDF01000008">
    <property type="protein sequence ID" value="SHN56887.1"/>
    <property type="molecule type" value="Genomic_DNA"/>
</dbReference>